<sequence>MSTTTGPCTKGHGHWVWNNPMTKTDENRFRCTILLMDNEGVTFGDHTMGGCIENMGIASLSFATTITKDLYNNFGGETTMSKLGEFS</sequence>
<dbReference type="AlphaFoldDB" id="A0AAU9MA24"/>
<name>A0AAU9MA24_9ASTR</name>
<protein>
    <submittedName>
        <fullName evidence="1">Uncharacterized protein</fullName>
    </submittedName>
</protein>
<evidence type="ECO:0000313" key="1">
    <source>
        <dbReference type="EMBL" id="CAH1417703.1"/>
    </source>
</evidence>
<dbReference type="Proteomes" id="UP001157418">
    <property type="component" value="Unassembled WGS sequence"/>
</dbReference>
<evidence type="ECO:0000313" key="2">
    <source>
        <dbReference type="Proteomes" id="UP001157418"/>
    </source>
</evidence>
<reference evidence="1 2" key="1">
    <citation type="submission" date="2022-01" db="EMBL/GenBank/DDBJ databases">
        <authorList>
            <person name="Xiong W."/>
            <person name="Schranz E."/>
        </authorList>
    </citation>
    <scope>NUCLEOTIDE SEQUENCE [LARGE SCALE GENOMIC DNA]</scope>
</reference>
<accession>A0AAU9MA24</accession>
<proteinExistence type="predicted"/>
<organism evidence="1 2">
    <name type="scientific">Lactuca virosa</name>
    <dbReference type="NCBI Taxonomy" id="75947"/>
    <lineage>
        <taxon>Eukaryota</taxon>
        <taxon>Viridiplantae</taxon>
        <taxon>Streptophyta</taxon>
        <taxon>Embryophyta</taxon>
        <taxon>Tracheophyta</taxon>
        <taxon>Spermatophyta</taxon>
        <taxon>Magnoliopsida</taxon>
        <taxon>eudicotyledons</taxon>
        <taxon>Gunneridae</taxon>
        <taxon>Pentapetalae</taxon>
        <taxon>asterids</taxon>
        <taxon>campanulids</taxon>
        <taxon>Asterales</taxon>
        <taxon>Asteraceae</taxon>
        <taxon>Cichorioideae</taxon>
        <taxon>Cichorieae</taxon>
        <taxon>Lactucinae</taxon>
        <taxon>Lactuca</taxon>
    </lineage>
</organism>
<comment type="caution">
    <text evidence="1">The sequence shown here is derived from an EMBL/GenBank/DDBJ whole genome shotgun (WGS) entry which is preliminary data.</text>
</comment>
<keyword evidence="2" id="KW-1185">Reference proteome</keyword>
<gene>
    <name evidence="1" type="ORF">LVIROSA_LOCUS5365</name>
</gene>
<dbReference type="EMBL" id="CAKMRJ010000113">
    <property type="protein sequence ID" value="CAH1417703.1"/>
    <property type="molecule type" value="Genomic_DNA"/>
</dbReference>